<dbReference type="RefSeq" id="WP_098006110.1">
    <property type="nucleotide sequence ID" value="NZ_NVMX01000056.1"/>
</dbReference>
<dbReference type="AlphaFoldDB" id="A0A9X6SV41"/>
<evidence type="ECO:0000313" key="1">
    <source>
        <dbReference type="EMBL" id="PDZ95446.1"/>
    </source>
</evidence>
<reference evidence="1 2" key="1">
    <citation type="submission" date="2017-09" db="EMBL/GenBank/DDBJ databases">
        <title>Large-scale bioinformatics analysis of Bacillus genomes uncovers conserved roles of natural products in bacterial physiology.</title>
        <authorList>
            <consortium name="Agbiome Team Llc"/>
            <person name="Bleich R.M."/>
            <person name="Grubbs K.J."/>
            <person name="Santa Maria K.C."/>
            <person name="Allen S.E."/>
            <person name="Farag S."/>
            <person name="Shank E.A."/>
            <person name="Bowers A."/>
        </authorList>
    </citation>
    <scope>NUCLEOTIDE SEQUENCE [LARGE SCALE GENOMIC DNA]</scope>
    <source>
        <strain evidence="1 2">AFS092789</strain>
    </source>
</reference>
<gene>
    <name evidence="1" type="ORF">CON36_28250</name>
</gene>
<name>A0A9X6SV41_BACCE</name>
<proteinExistence type="predicted"/>
<sequence>MRKDKNGKIVKKDDFLIVDEQVALVCEYKYEDETKSIHYEIIGFDKNENVVFQDHYNAWDYYNDNEIEVVTKEEAVQFYHSAKEQA</sequence>
<evidence type="ECO:0000313" key="2">
    <source>
        <dbReference type="Proteomes" id="UP000219922"/>
    </source>
</evidence>
<protein>
    <submittedName>
        <fullName evidence="1">Uncharacterized protein</fullName>
    </submittedName>
</protein>
<dbReference type="Proteomes" id="UP000219922">
    <property type="component" value="Unassembled WGS sequence"/>
</dbReference>
<comment type="caution">
    <text evidence="1">The sequence shown here is derived from an EMBL/GenBank/DDBJ whole genome shotgun (WGS) entry which is preliminary data.</text>
</comment>
<accession>A0A9X6SV41</accession>
<organism evidence="1 2">
    <name type="scientific">Bacillus cereus</name>
    <dbReference type="NCBI Taxonomy" id="1396"/>
    <lineage>
        <taxon>Bacteria</taxon>
        <taxon>Bacillati</taxon>
        <taxon>Bacillota</taxon>
        <taxon>Bacilli</taxon>
        <taxon>Bacillales</taxon>
        <taxon>Bacillaceae</taxon>
        <taxon>Bacillus</taxon>
        <taxon>Bacillus cereus group</taxon>
    </lineage>
</organism>
<dbReference type="EMBL" id="NVMX01000056">
    <property type="protein sequence ID" value="PDZ95446.1"/>
    <property type="molecule type" value="Genomic_DNA"/>
</dbReference>